<gene>
    <name evidence="4" type="ORF">H5S09_01330</name>
</gene>
<sequence length="156" mass="17400">MAKILFINASENINGNTVKLAVKLLKGLEYQQINLVDYKIYQIGQLYPDDQFNEIYQAMVDADTIILGTPVYWHDMSAYLKTLIERISQKTGRNELARQKIALVVQGASPVDGVKMVDKTISGFCRVGNMDYLGKASASLGLTKLREKIQEGIINA</sequence>
<dbReference type="Pfam" id="PF03358">
    <property type="entry name" value="FMN_red"/>
    <property type="match status" value="1"/>
</dbReference>
<comment type="caution">
    <text evidence="4">The sequence shown here is derived from an EMBL/GenBank/DDBJ whole genome shotgun (WGS) entry which is preliminary data.</text>
</comment>
<dbReference type="InterPro" id="IPR029039">
    <property type="entry name" value="Flavoprotein-like_sf"/>
</dbReference>
<accession>A0A7W3YMI5</accession>
<keyword evidence="5" id="KW-1185">Reference proteome</keyword>
<name>A0A7W3YMI5_9LACO</name>
<dbReference type="PANTHER" id="PTHR43278">
    <property type="entry name" value="NAD(P)H-DEPENDENT FMN-CONTAINING OXIDOREDUCTASE YWQN-RELATED"/>
    <property type="match status" value="1"/>
</dbReference>
<dbReference type="GO" id="GO:0016491">
    <property type="term" value="F:oxidoreductase activity"/>
    <property type="evidence" value="ECO:0007669"/>
    <property type="project" value="InterPro"/>
</dbReference>
<dbReference type="PANTHER" id="PTHR43278:SF4">
    <property type="entry name" value="NAD(P)H-DEPENDENT FMN-CONTAINING OXIDOREDUCTASE YWQN-RELATED"/>
    <property type="match status" value="1"/>
</dbReference>
<evidence type="ECO:0000313" key="4">
    <source>
        <dbReference type="EMBL" id="MBB1096615.1"/>
    </source>
</evidence>
<dbReference type="Gene3D" id="3.40.50.360">
    <property type="match status" value="1"/>
</dbReference>
<dbReference type="Proteomes" id="UP000517106">
    <property type="component" value="Unassembled WGS sequence"/>
</dbReference>
<dbReference type="EMBL" id="JACIVA010000016">
    <property type="protein sequence ID" value="MBB1096615.1"/>
    <property type="molecule type" value="Genomic_DNA"/>
</dbReference>
<dbReference type="RefSeq" id="WP_182595230.1">
    <property type="nucleotide sequence ID" value="NZ_JACIVA010000016.1"/>
</dbReference>
<evidence type="ECO:0000256" key="1">
    <source>
        <dbReference type="ARBA" id="ARBA00022630"/>
    </source>
</evidence>
<evidence type="ECO:0000259" key="3">
    <source>
        <dbReference type="Pfam" id="PF03358"/>
    </source>
</evidence>
<keyword evidence="1" id="KW-0285">Flavoprotein</keyword>
<feature type="domain" description="NADPH-dependent FMN reductase-like" evidence="3">
    <location>
        <begin position="3"/>
        <end position="130"/>
    </location>
</feature>
<keyword evidence="2" id="KW-0288">FMN</keyword>
<evidence type="ECO:0000256" key="2">
    <source>
        <dbReference type="ARBA" id="ARBA00022643"/>
    </source>
</evidence>
<reference evidence="4 5" key="1">
    <citation type="submission" date="2020-07" db="EMBL/GenBank/DDBJ databases">
        <title>Description of Limosilactobacillus balticus sp. nov., Limosilactobacillus agrestis sp. nov., Limosilactobacillus albertensis sp. nov., Limosilactobacillus rudii sp. nov., Limosilactobacillus fastidiosus sp. nov., five novel Limosilactobacillus species isolated from the vertebrate gastrointestinal tract, and proposal of 6 subspecies of Limosilactobacillus reuteri adapted to the gastrointestinal tract of specific vertebrate hosts.</title>
        <authorList>
            <person name="Li F."/>
            <person name="Cheng C."/>
            <person name="Zheng J."/>
            <person name="Quevedo R.M."/>
            <person name="Li J."/>
            <person name="Roos S."/>
            <person name="Gaenzle M.G."/>
            <person name="Walter J."/>
        </authorList>
    </citation>
    <scope>NUCLEOTIDE SEQUENCE [LARGE SCALE GENOMIC DNA]</scope>
    <source>
        <strain evidence="4 5">STM2_1</strain>
    </source>
</reference>
<dbReference type="InterPro" id="IPR005025">
    <property type="entry name" value="FMN_Rdtase-like_dom"/>
</dbReference>
<dbReference type="InterPro" id="IPR051796">
    <property type="entry name" value="ISF_SsuE-like"/>
</dbReference>
<organism evidence="4 5">
    <name type="scientific">Limosilactobacillus rudii</name>
    <dbReference type="NCBI Taxonomy" id="2759755"/>
    <lineage>
        <taxon>Bacteria</taxon>
        <taxon>Bacillati</taxon>
        <taxon>Bacillota</taxon>
        <taxon>Bacilli</taxon>
        <taxon>Lactobacillales</taxon>
        <taxon>Lactobacillaceae</taxon>
        <taxon>Limosilactobacillus</taxon>
    </lineage>
</organism>
<protein>
    <submittedName>
        <fullName evidence="4">Flavodoxin family protein</fullName>
    </submittedName>
</protein>
<dbReference type="AlphaFoldDB" id="A0A7W3YMI5"/>
<dbReference type="SUPFAM" id="SSF52218">
    <property type="entry name" value="Flavoproteins"/>
    <property type="match status" value="1"/>
</dbReference>
<evidence type="ECO:0000313" key="5">
    <source>
        <dbReference type="Proteomes" id="UP000517106"/>
    </source>
</evidence>
<proteinExistence type="predicted"/>